<dbReference type="Pfam" id="PF07715">
    <property type="entry name" value="Plug"/>
    <property type="match status" value="1"/>
</dbReference>
<evidence type="ECO:0000313" key="14">
    <source>
        <dbReference type="Proteomes" id="UP000199249"/>
    </source>
</evidence>
<feature type="domain" description="TonB-dependent receptor-like beta-barrel" evidence="11">
    <location>
        <begin position="343"/>
        <end position="790"/>
    </location>
</feature>
<dbReference type="InterPro" id="IPR012910">
    <property type="entry name" value="Plug_dom"/>
</dbReference>
<feature type="signal peptide" evidence="10">
    <location>
        <begin position="1"/>
        <end position="22"/>
    </location>
</feature>
<feature type="chain" id="PRO_5011444865" evidence="10">
    <location>
        <begin position="23"/>
        <end position="824"/>
    </location>
</feature>
<evidence type="ECO:0000256" key="8">
    <source>
        <dbReference type="PROSITE-ProRule" id="PRU01360"/>
    </source>
</evidence>
<dbReference type="OrthoDB" id="9758472at2"/>
<evidence type="ECO:0000256" key="5">
    <source>
        <dbReference type="ARBA" id="ARBA00023077"/>
    </source>
</evidence>
<evidence type="ECO:0000259" key="12">
    <source>
        <dbReference type="Pfam" id="PF07715"/>
    </source>
</evidence>
<evidence type="ECO:0000256" key="4">
    <source>
        <dbReference type="ARBA" id="ARBA00022692"/>
    </source>
</evidence>
<dbReference type="STRING" id="651662.SAMN04488069_1148"/>
<dbReference type="InterPro" id="IPR039426">
    <property type="entry name" value="TonB-dep_rcpt-like"/>
</dbReference>
<dbReference type="PROSITE" id="PS52016">
    <property type="entry name" value="TONB_DEPENDENT_REC_3"/>
    <property type="match status" value="1"/>
</dbReference>
<evidence type="ECO:0000256" key="3">
    <source>
        <dbReference type="ARBA" id="ARBA00022452"/>
    </source>
</evidence>
<protein>
    <submittedName>
        <fullName evidence="13">Fe(3+) dicitrate transport protein</fullName>
    </submittedName>
</protein>
<dbReference type="InterPro" id="IPR008969">
    <property type="entry name" value="CarboxyPept-like_regulatory"/>
</dbReference>
<dbReference type="InterPro" id="IPR036942">
    <property type="entry name" value="Beta-barrel_TonB_sf"/>
</dbReference>
<dbReference type="Pfam" id="PF00593">
    <property type="entry name" value="TonB_dep_Rec_b-barrel"/>
    <property type="match status" value="1"/>
</dbReference>
<dbReference type="AlphaFoldDB" id="A0A1H3MUR0"/>
<keyword evidence="10" id="KW-0732">Signal</keyword>
<evidence type="ECO:0000256" key="1">
    <source>
        <dbReference type="ARBA" id="ARBA00004571"/>
    </source>
</evidence>
<keyword evidence="6 8" id="KW-0472">Membrane</keyword>
<keyword evidence="14" id="KW-1185">Reference proteome</keyword>
<dbReference type="SUPFAM" id="SSF56935">
    <property type="entry name" value="Porins"/>
    <property type="match status" value="1"/>
</dbReference>
<evidence type="ECO:0000256" key="9">
    <source>
        <dbReference type="RuleBase" id="RU003357"/>
    </source>
</evidence>
<feature type="domain" description="TonB-dependent receptor plug" evidence="12">
    <location>
        <begin position="141"/>
        <end position="237"/>
    </location>
</feature>
<keyword evidence="7 8" id="KW-0998">Cell outer membrane</keyword>
<comment type="similarity">
    <text evidence="8 9">Belongs to the TonB-dependent receptor family.</text>
</comment>
<name>A0A1H3MUR0_9BACT</name>
<dbReference type="PANTHER" id="PTHR30442">
    <property type="entry name" value="IRON III DICITRATE TRANSPORT PROTEIN FECA"/>
    <property type="match status" value="1"/>
</dbReference>
<dbReference type="EMBL" id="FNOV01000014">
    <property type="protein sequence ID" value="SDY80224.1"/>
    <property type="molecule type" value="Genomic_DNA"/>
</dbReference>
<keyword evidence="3 8" id="KW-1134">Transmembrane beta strand</keyword>
<dbReference type="Gene3D" id="2.170.130.10">
    <property type="entry name" value="TonB-dependent receptor, plug domain"/>
    <property type="match status" value="1"/>
</dbReference>
<keyword evidence="5 9" id="KW-0798">TonB box</keyword>
<dbReference type="InterPro" id="IPR037066">
    <property type="entry name" value="Plug_dom_sf"/>
</dbReference>
<dbReference type="Gene3D" id="2.40.170.20">
    <property type="entry name" value="TonB-dependent receptor, beta-barrel domain"/>
    <property type="match status" value="1"/>
</dbReference>
<keyword evidence="4 8" id="KW-0812">Transmembrane</keyword>
<dbReference type="Gene3D" id="2.60.40.1120">
    <property type="entry name" value="Carboxypeptidase-like, regulatory domain"/>
    <property type="match status" value="1"/>
</dbReference>
<reference evidence="14" key="1">
    <citation type="submission" date="2016-10" db="EMBL/GenBank/DDBJ databases">
        <authorList>
            <person name="Varghese N."/>
            <person name="Submissions S."/>
        </authorList>
    </citation>
    <scope>NUCLEOTIDE SEQUENCE [LARGE SCALE GENOMIC DNA]</scope>
    <source>
        <strain evidence="14">CGMCC 1.8975</strain>
    </source>
</reference>
<proteinExistence type="inferred from homology"/>
<dbReference type="PANTHER" id="PTHR30442:SF0">
    <property type="entry name" value="FE(3+) DICITRATE TRANSPORT PROTEIN FECA"/>
    <property type="match status" value="1"/>
</dbReference>
<evidence type="ECO:0000313" key="13">
    <source>
        <dbReference type="EMBL" id="SDY80224.1"/>
    </source>
</evidence>
<comment type="subcellular location">
    <subcellularLocation>
        <location evidence="1 8">Cell outer membrane</location>
        <topology evidence="1 8">Multi-pass membrane protein</topology>
    </subcellularLocation>
</comment>
<dbReference type="RefSeq" id="WP_092742975.1">
    <property type="nucleotide sequence ID" value="NZ_FNOV01000014.1"/>
</dbReference>
<dbReference type="InterPro" id="IPR000531">
    <property type="entry name" value="Beta-barrel_TonB"/>
</dbReference>
<dbReference type="Proteomes" id="UP000199249">
    <property type="component" value="Unassembled WGS sequence"/>
</dbReference>
<evidence type="ECO:0000259" key="11">
    <source>
        <dbReference type="Pfam" id="PF00593"/>
    </source>
</evidence>
<keyword evidence="2 8" id="KW-0813">Transport</keyword>
<evidence type="ECO:0000256" key="2">
    <source>
        <dbReference type="ARBA" id="ARBA00022448"/>
    </source>
</evidence>
<dbReference type="SUPFAM" id="SSF49464">
    <property type="entry name" value="Carboxypeptidase regulatory domain-like"/>
    <property type="match status" value="1"/>
</dbReference>
<organism evidence="13 14">
    <name type="scientific">Hymenobacter psychrophilus</name>
    <dbReference type="NCBI Taxonomy" id="651662"/>
    <lineage>
        <taxon>Bacteria</taxon>
        <taxon>Pseudomonadati</taxon>
        <taxon>Bacteroidota</taxon>
        <taxon>Cytophagia</taxon>
        <taxon>Cytophagales</taxon>
        <taxon>Hymenobacteraceae</taxon>
        <taxon>Hymenobacter</taxon>
    </lineage>
</organism>
<evidence type="ECO:0000256" key="6">
    <source>
        <dbReference type="ARBA" id="ARBA00023136"/>
    </source>
</evidence>
<dbReference type="Pfam" id="PF13715">
    <property type="entry name" value="CarbopepD_reg_2"/>
    <property type="match status" value="1"/>
</dbReference>
<gene>
    <name evidence="13" type="ORF">SAMN04488069_1148</name>
</gene>
<dbReference type="GO" id="GO:0033214">
    <property type="term" value="P:siderophore-iron import into cell"/>
    <property type="evidence" value="ECO:0007669"/>
    <property type="project" value="TreeGrafter"/>
</dbReference>
<evidence type="ECO:0000256" key="10">
    <source>
        <dbReference type="SAM" id="SignalP"/>
    </source>
</evidence>
<accession>A0A1H3MUR0</accession>
<sequence>MRFPVFSVALAASVLSSFTMLAQQASLRGRVLEAATGQPVAGCEVYVRGSRQIARTDSAGQFRLDQLEAGRQQLQFSSIGHEPLRTEVTVPGAGEVVFTLTQRQQQLREVVVAAPQGRFGPQRLREVEGTAIFAAKKSDVIVPENLVANLATNNARQVYARVAGLNIWESDQGGLQLSIGGRGLDPNRTSNFNVRQNNYDISADALGYPESYYTPPLEAVKRIQLVRGAAALQYGTQFGGLLNFELRAPEPDKTVSVVSRQTAGSYGFFNSFNSVSGTVKRLSYYAFAQYKRGDGWRPNSHFDSKTAYADLRYQLTEKLKLGAQFTHMDYLAQQPGGLSDAQFARDARQSNRERNWFSVDWNLFNASADWKLTPRSNVNVTAFGLVASRQSLGYRPNFVERTDNDAQQRELISGDFRNLGAEARYLTRYELGASRSGVLLVGTRLYRGYNHSIQGFGPTGRGADFRFVEPAAGLSAQTSSSDYRFPNHNAAVFAENIFYFGDKFSVTPGLRVEYIRTRAEGTYQVIDRDLAGNIDTTRQFSQVRTSPRRFVIGGLGLSYKPTEQRELYANVSQNYRSITFSDMQIANNSLVIDPNLRDERGYSADLGLRGEQQQWLTYDVSLFALIYNNRIGEIQTYDANNNILRYRSNIGRALIVGVESYAEVDALQLLGLNGEASRWNWSAFGNLALIRSRYTASQDQAVVGKQVEFVPVVNLKTGMSGGYGPFKASVQFTYLADQFSEATNSPNSPYMANPERNSAVVGLIPAYHVLDASVSWERRWLKLEGSVNNLANAIYFTRRATGYPGPGILPSDGRSFFLTAAVKW</sequence>
<evidence type="ECO:0000256" key="7">
    <source>
        <dbReference type="ARBA" id="ARBA00023237"/>
    </source>
</evidence>
<dbReference type="GO" id="GO:0009279">
    <property type="term" value="C:cell outer membrane"/>
    <property type="evidence" value="ECO:0007669"/>
    <property type="project" value="UniProtKB-SubCell"/>
</dbReference>